<feature type="region of interest" description="Disordered" evidence="1">
    <location>
        <begin position="1"/>
        <end position="106"/>
    </location>
</feature>
<evidence type="ECO:0000259" key="2">
    <source>
        <dbReference type="PROSITE" id="PS50090"/>
    </source>
</evidence>
<organism evidence="4 5">
    <name type="scientific">Coniella lustricola</name>
    <dbReference type="NCBI Taxonomy" id="2025994"/>
    <lineage>
        <taxon>Eukaryota</taxon>
        <taxon>Fungi</taxon>
        <taxon>Dikarya</taxon>
        <taxon>Ascomycota</taxon>
        <taxon>Pezizomycotina</taxon>
        <taxon>Sordariomycetes</taxon>
        <taxon>Sordariomycetidae</taxon>
        <taxon>Diaporthales</taxon>
        <taxon>Schizoparmaceae</taxon>
        <taxon>Coniella</taxon>
    </lineage>
</organism>
<dbReference type="OrthoDB" id="2143914at2759"/>
<dbReference type="SUPFAM" id="SSF46689">
    <property type="entry name" value="Homeodomain-like"/>
    <property type="match status" value="1"/>
</dbReference>
<evidence type="ECO:0000259" key="3">
    <source>
        <dbReference type="PROSITE" id="PS51294"/>
    </source>
</evidence>
<gene>
    <name evidence="4" type="ORF">BD289DRAFT_442914</name>
</gene>
<evidence type="ECO:0000313" key="4">
    <source>
        <dbReference type="EMBL" id="PSR79103.1"/>
    </source>
</evidence>
<dbReference type="SMART" id="SM00717">
    <property type="entry name" value="SANT"/>
    <property type="match status" value="2"/>
</dbReference>
<feature type="compositionally biased region" description="Polar residues" evidence="1">
    <location>
        <begin position="26"/>
        <end position="41"/>
    </location>
</feature>
<dbReference type="InterPro" id="IPR050560">
    <property type="entry name" value="MYB_TF"/>
</dbReference>
<reference evidence="4 5" key="1">
    <citation type="journal article" date="2018" name="Mycol. Prog.">
        <title>Coniella lustricola, a new species from submerged detritus.</title>
        <authorList>
            <person name="Raudabaugh D.B."/>
            <person name="Iturriaga T."/>
            <person name="Carver A."/>
            <person name="Mondo S."/>
            <person name="Pangilinan J."/>
            <person name="Lipzen A."/>
            <person name="He G."/>
            <person name="Amirebrahimi M."/>
            <person name="Grigoriev I.V."/>
            <person name="Miller A.N."/>
        </authorList>
    </citation>
    <scope>NUCLEOTIDE SEQUENCE [LARGE SCALE GENOMIC DNA]</scope>
    <source>
        <strain evidence="4 5">B22-T-1</strain>
    </source>
</reference>
<evidence type="ECO:0000256" key="1">
    <source>
        <dbReference type="SAM" id="MobiDB-lite"/>
    </source>
</evidence>
<dbReference type="AlphaFoldDB" id="A0A2T2ZXL5"/>
<dbReference type="GO" id="GO:0000981">
    <property type="term" value="F:DNA-binding transcription factor activity, RNA polymerase II-specific"/>
    <property type="evidence" value="ECO:0007669"/>
    <property type="project" value="TreeGrafter"/>
</dbReference>
<proteinExistence type="predicted"/>
<evidence type="ECO:0000313" key="5">
    <source>
        <dbReference type="Proteomes" id="UP000241462"/>
    </source>
</evidence>
<feature type="region of interest" description="Disordered" evidence="1">
    <location>
        <begin position="292"/>
        <end position="331"/>
    </location>
</feature>
<dbReference type="EMBL" id="KZ678579">
    <property type="protein sequence ID" value="PSR79103.1"/>
    <property type="molecule type" value="Genomic_DNA"/>
</dbReference>
<name>A0A2T2ZXL5_9PEZI</name>
<feature type="domain" description="HTH myb-type" evidence="3">
    <location>
        <begin position="179"/>
        <end position="227"/>
    </location>
</feature>
<dbReference type="Proteomes" id="UP000241462">
    <property type="component" value="Unassembled WGS sequence"/>
</dbReference>
<dbReference type="PROSITE" id="PS50090">
    <property type="entry name" value="MYB_LIKE"/>
    <property type="match status" value="1"/>
</dbReference>
<dbReference type="STRING" id="2025994.A0A2T2ZXL5"/>
<dbReference type="InParanoid" id="A0A2T2ZXL5"/>
<sequence>MDYVPASPPGWSPASPRFSHQHRQPFPSSNTNRSRPLTPTATMLDAQRTPLSAPSHSFPMSPATPMTPGYEHSQRQLSTPPNNNNNNNNKDLRRKGPSDGAEYKGPWTEDECVDLKAIVLRVKASMEANPPSQRGGHSSQLPWSEMALDFSRAHPDKPRSAKQCREKWNEHLKWGPESRKKITPKEALFINKWVRLHGRHWAELGRLMNRPENSIKNHWYQECKKQRTREEAGREAAAAAVAAAARPSAALTPSLHHAHGYSTPRQLSQHACSPTMLIVHHQEDMHMRRLSNASAGYPPSLASDHGTDAASPRPSPIASLPQGQLRLPSLPRDSCQLPFSELTSQDWNMGSRSRSTSSQGYVYQPETRNYEVGPQLAPLPFIASSRSQELHSRPPLNRLPNLLEPQLSQPAFVDGRASNLPSIRQVLQDQFRSTIF</sequence>
<keyword evidence="5" id="KW-1185">Reference proteome</keyword>
<dbReference type="PROSITE" id="PS51294">
    <property type="entry name" value="HTH_MYB"/>
    <property type="match status" value="1"/>
</dbReference>
<dbReference type="PANTHER" id="PTHR45614">
    <property type="entry name" value="MYB PROTEIN-RELATED"/>
    <property type="match status" value="1"/>
</dbReference>
<dbReference type="InterPro" id="IPR001005">
    <property type="entry name" value="SANT/Myb"/>
</dbReference>
<accession>A0A2T2ZXL5</accession>
<feature type="compositionally biased region" description="Pro residues" evidence="1">
    <location>
        <begin position="1"/>
        <end position="11"/>
    </location>
</feature>
<dbReference type="InterPro" id="IPR009057">
    <property type="entry name" value="Homeodomain-like_sf"/>
</dbReference>
<dbReference type="GO" id="GO:0005634">
    <property type="term" value="C:nucleus"/>
    <property type="evidence" value="ECO:0007669"/>
    <property type="project" value="TreeGrafter"/>
</dbReference>
<protein>
    <submittedName>
        <fullName evidence="4">Uncharacterized protein</fullName>
    </submittedName>
</protein>
<feature type="domain" description="Myb-like" evidence="2">
    <location>
        <begin position="104"/>
        <end position="172"/>
    </location>
</feature>
<dbReference type="Gene3D" id="1.10.10.60">
    <property type="entry name" value="Homeodomain-like"/>
    <property type="match status" value="2"/>
</dbReference>
<dbReference type="InterPro" id="IPR017930">
    <property type="entry name" value="Myb_dom"/>
</dbReference>
<dbReference type="GO" id="GO:0000978">
    <property type="term" value="F:RNA polymerase II cis-regulatory region sequence-specific DNA binding"/>
    <property type="evidence" value="ECO:0007669"/>
    <property type="project" value="TreeGrafter"/>
</dbReference>
<dbReference type="Pfam" id="PF00249">
    <property type="entry name" value="Myb_DNA-binding"/>
    <property type="match status" value="1"/>
</dbReference>
<dbReference type="PANTHER" id="PTHR45614:SF25">
    <property type="entry name" value="MYB PROTEIN"/>
    <property type="match status" value="1"/>
</dbReference>